<dbReference type="SUPFAM" id="SSF103473">
    <property type="entry name" value="MFS general substrate transporter"/>
    <property type="match status" value="1"/>
</dbReference>
<evidence type="ECO:0000313" key="2">
    <source>
        <dbReference type="Proteomes" id="UP000636661"/>
    </source>
</evidence>
<comment type="caution">
    <text evidence="1">The sequence shown here is derived from an EMBL/GenBank/DDBJ whole genome shotgun (WGS) entry which is preliminary data.</text>
</comment>
<keyword evidence="2" id="KW-1185">Reference proteome</keyword>
<evidence type="ECO:0000313" key="1">
    <source>
        <dbReference type="EMBL" id="GGU50328.1"/>
    </source>
</evidence>
<gene>
    <name evidence="1" type="ORF">GCM10010274_43790</name>
</gene>
<reference evidence="1" key="2">
    <citation type="submission" date="2020-09" db="EMBL/GenBank/DDBJ databases">
        <authorList>
            <person name="Sun Q."/>
            <person name="Ohkuma M."/>
        </authorList>
    </citation>
    <scope>NUCLEOTIDE SEQUENCE</scope>
    <source>
        <strain evidence="1">JCM 4391</strain>
    </source>
</reference>
<accession>A0A918I244</accession>
<organism evidence="1 2">
    <name type="scientific">Streptomyces lavendofoliae</name>
    <dbReference type="NCBI Taxonomy" id="67314"/>
    <lineage>
        <taxon>Bacteria</taxon>
        <taxon>Bacillati</taxon>
        <taxon>Actinomycetota</taxon>
        <taxon>Actinomycetes</taxon>
        <taxon>Kitasatosporales</taxon>
        <taxon>Streptomycetaceae</taxon>
        <taxon>Streptomyces</taxon>
    </lineage>
</organism>
<sequence length="164" mass="17468">MIAGVTATALAPTSAVIAILLALTGLLQAAVLITRNLTLREQLPAGLHPVGYSALYAGSGIGYGLSAAATGLLLTTTPALPSSSLEEAEFWVGTFHGSHDGLPAKVTATRDDTRPEPHVWTCTCGASRSFPTEHGVWPAAWRHTHPTRYDRLRSWATRRSRTAR</sequence>
<protein>
    <submittedName>
        <fullName evidence="1">Uncharacterized protein</fullName>
    </submittedName>
</protein>
<proteinExistence type="predicted"/>
<dbReference type="Proteomes" id="UP000636661">
    <property type="component" value="Unassembled WGS sequence"/>
</dbReference>
<dbReference type="RefSeq" id="WP_229891392.1">
    <property type="nucleotide sequence ID" value="NZ_BMTP01000011.1"/>
</dbReference>
<dbReference type="AlphaFoldDB" id="A0A918I244"/>
<dbReference type="InterPro" id="IPR036259">
    <property type="entry name" value="MFS_trans_sf"/>
</dbReference>
<reference evidence="1" key="1">
    <citation type="journal article" date="2014" name="Int. J. Syst. Evol. Microbiol.">
        <title>Complete genome sequence of Corynebacterium casei LMG S-19264T (=DSM 44701T), isolated from a smear-ripened cheese.</title>
        <authorList>
            <consortium name="US DOE Joint Genome Institute (JGI-PGF)"/>
            <person name="Walter F."/>
            <person name="Albersmeier A."/>
            <person name="Kalinowski J."/>
            <person name="Ruckert C."/>
        </authorList>
    </citation>
    <scope>NUCLEOTIDE SEQUENCE</scope>
    <source>
        <strain evidence="1">JCM 4391</strain>
    </source>
</reference>
<dbReference type="EMBL" id="BMTP01000011">
    <property type="protein sequence ID" value="GGU50328.1"/>
    <property type="molecule type" value="Genomic_DNA"/>
</dbReference>
<name>A0A918I244_9ACTN</name>